<dbReference type="AlphaFoldDB" id="A0A4Y2QE39"/>
<dbReference type="OrthoDB" id="8123891at2759"/>
<dbReference type="Proteomes" id="UP000499080">
    <property type="component" value="Unassembled WGS sequence"/>
</dbReference>
<organism evidence="3 4">
    <name type="scientific">Araneus ventricosus</name>
    <name type="common">Orbweaver spider</name>
    <name type="synonym">Epeira ventricosa</name>
    <dbReference type="NCBI Taxonomy" id="182803"/>
    <lineage>
        <taxon>Eukaryota</taxon>
        <taxon>Metazoa</taxon>
        <taxon>Ecdysozoa</taxon>
        <taxon>Arthropoda</taxon>
        <taxon>Chelicerata</taxon>
        <taxon>Arachnida</taxon>
        <taxon>Araneae</taxon>
        <taxon>Araneomorphae</taxon>
        <taxon>Entelegynae</taxon>
        <taxon>Araneoidea</taxon>
        <taxon>Araneidae</taxon>
        <taxon>Araneus</taxon>
    </lineage>
</organism>
<keyword evidence="4" id="KW-1185">Reference proteome</keyword>
<evidence type="ECO:0000313" key="3">
    <source>
        <dbReference type="EMBL" id="GBN61492.1"/>
    </source>
</evidence>
<dbReference type="Pfam" id="PF07530">
    <property type="entry name" value="PRE_C2HC"/>
    <property type="match status" value="1"/>
</dbReference>
<evidence type="ECO:0000259" key="2">
    <source>
        <dbReference type="Pfam" id="PF07530"/>
    </source>
</evidence>
<feature type="region of interest" description="Disordered" evidence="1">
    <location>
        <begin position="80"/>
        <end position="104"/>
    </location>
</feature>
<dbReference type="EMBL" id="BGPR01013633">
    <property type="protein sequence ID" value="GBN61492.1"/>
    <property type="molecule type" value="Genomic_DNA"/>
</dbReference>
<accession>A0A4Y2QE39</accession>
<proteinExistence type="predicted"/>
<evidence type="ECO:0000256" key="1">
    <source>
        <dbReference type="SAM" id="MobiDB-lite"/>
    </source>
</evidence>
<dbReference type="InterPro" id="IPR006579">
    <property type="entry name" value="Pre_C2HC_dom"/>
</dbReference>
<feature type="compositionally biased region" description="Low complexity" evidence="1">
    <location>
        <begin position="82"/>
        <end position="97"/>
    </location>
</feature>
<name>A0A4Y2QE39_ARAVE</name>
<comment type="caution">
    <text evidence="3">The sequence shown here is derived from an EMBL/GenBank/DDBJ whole genome shotgun (WGS) entry which is preliminary data.</text>
</comment>
<gene>
    <name evidence="3" type="ORF">AVEN_232438_1</name>
</gene>
<protein>
    <recommendedName>
        <fullName evidence="2">Pre-C2HC domain-containing protein</fullName>
    </recommendedName>
</protein>
<sequence length="514" mass="58501">MEPTADLAQRFKDYQTEMHNHVGYFSVVRSQYGNKQIPASVRIAMALRRITGEWHDLSFHLTGIDNEIFKELLNEVNDVSRDNGYGSSNDGSDTDSNYSERSDRNIGMIINAEVNIRNPNDVMNCDKSTNDKEKCTINHDMHKPMTSLENDYDGVIIFNMDIDKVNDNDNGICAKQNSDLDIKHNVFNGTGDIPNSETDKNCVMHNLSGNINNIPSNGNDFVYIVPQSDLHNSRVVNNCVAYNVPNEEMTADDADSQIMNVDPTDSANLNVNNGLIDNDNFQFQGRRRKKVPSNETVPSKKIVTDSGLPLKNSYDVFAKLPAEDNPPNKTNKVKTATSPKIVPIMMKRSIDYRDLLKQINEVEKIPCKAKEAGEFIKLFCETPNHVRALTDFLDKKEKEYFVIPGRAEKPIKIAIKDLPIDMDLEEIKTELINKKFRVDKVNQLKKFKTREALRIYQVHLLSTENIKEIYSLTTLGYTIVRVEPYVNKQSNQCFNCQLWNHSSKGCRLHPKCVV</sequence>
<evidence type="ECO:0000313" key="4">
    <source>
        <dbReference type="Proteomes" id="UP000499080"/>
    </source>
</evidence>
<reference evidence="3 4" key="1">
    <citation type="journal article" date="2019" name="Sci. Rep.">
        <title>Orb-weaving spider Araneus ventricosus genome elucidates the spidroin gene catalogue.</title>
        <authorList>
            <person name="Kono N."/>
            <person name="Nakamura H."/>
            <person name="Ohtoshi R."/>
            <person name="Moran D.A.P."/>
            <person name="Shinohara A."/>
            <person name="Yoshida Y."/>
            <person name="Fujiwara M."/>
            <person name="Mori M."/>
            <person name="Tomita M."/>
            <person name="Arakawa K."/>
        </authorList>
    </citation>
    <scope>NUCLEOTIDE SEQUENCE [LARGE SCALE GENOMIC DNA]</scope>
</reference>
<feature type="domain" description="Pre-C2HC" evidence="2">
    <location>
        <begin position="425"/>
        <end position="484"/>
    </location>
</feature>